<name>A0ABQ1MCT0_9BACT</name>
<dbReference type="Gene3D" id="3.30.1330.80">
    <property type="entry name" value="Hypothetical protein, similar to alpha- acetolactate decarboxylase, domain 2"/>
    <property type="match status" value="1"/>
</dbReference>
<gene>
    <name evidence="1" type="ORF">GCM10010993_16120</name>
</gene>
<keyword evidence="2" id="KW-1185">Reference proteome</keyword>
<comment type="caution">
    <text evidence="1">The sequence shown here is derived from an EMBL/GenBank/DDBJ whole genome shotgun (WGS) entry which is preliminary data.</text>
</comment>
<dbReference type="InterPro" id="IPR005128">
    <property type="entry name" value="Acetolactate_a_deCO2ase"/>
</dbReference>
<proteinExistence type="predicted"/>
<dbReference type="Pfam" id="PF03306">
    <property type="entry name" value="AAL_decarboxy"/>
    <property type="match status" value="1"/>
</dbReference>
<accession>A0ABQ1MCT0</accession>
<evidence type="ECO:0000313" key="2">
    <source>
        <dbReference type="Proteomes" id="UP000635885"/>
    </source>
</evidence>
<protein>
    <recommendedName>
        <fullName evidence="3">Acetolactate decarboxylase</fullName>
    </recommendedName>
</protein>
<organism evidence="1 2">
    <name type="scientific">Belliella aquatica</name>
    <dbReference type="NCBI Taxonomy" id="1323734"/>
    <lineage>
        <taxon>Bacteria</taxon>
        <taxon>Pseudomonadati</taxon>
        <taxon>Bacteroidota</taxon>
        <taxon>Cytophagia</taxon>
        <taxon>Cytophagales</taxon>
        <taxon>Cyclobacteriaceae</taxon>
        <taxon>Belliella</taxon>
    </lineage>
</organism>
<dbReference type="EMBL" id="BMFD01000004">
    <property type="protein sequence ID" value="GGC37981.1"/>
    <property type="molecule type" value="Genomic_DNA"/>
</dbReference>
<evidence type="ECO:0000313" key="1">
    <source>
        <dbReference type="EMBL" id="GGC37981.1"/>
    </source>
</evidence>
<dbReference type="SUPFAM" id="SSF117856">
    <property type="entry name" value="AF0104/ALDC/Ptd012-like"/>
    <property type="match status" value="1"/>
</dbReference>
<dbReference type="Proteomes" id="UP000635885">
    <property type="component" value="Unassembled WGS sequence"/>
</dbReference>
<evidence type="ECO:0008006" key="3">
    <source>
        <dbReference type="Google" id="ProtNLM"/>
    </source>
</evidence>
<reference evidence="2" key="1">
    <citation type="journal article" date="2019" name="Int. J. Syst. Evol. Microbiol.">
        <title>The Global Catalogue of Microorganisms (GCM) 10K type strain sequencing project: providing services to taxonomists for standard genome sequencing and annotation.</title>
        <authorList>
            <consortium name="The Broad Institute Genomics Platform"/>
            <consortium name="The Broad Institute Genome Sequencing Center for Infectious Disease"/>
            <person name="Wu L."/>
            <person name="Ma J."/>
        </authorList>
    </citation>
    <scope>NUCLEOTIDE SEQUENCE [LARGE SCALE GENOMIC DNA]</scope>
    <source>
        <strain evidence="2">CGMCC 1.12479</strain>
    </source>
</reference>
<sequence length="253" mass="28733">MQTAAHFNISIMKKYLFISILMIPIWSQAQNIQLIGSTAQIMKEKNLSANIDLDTITNRKFLYAIGAMENLQGEIIVFNGKPLYAGLDENRLPYWEQTFDKKAIFLVRSNVDAWHKTVFRDDPISNRQELTKIIMREASKAGLDTVGGFPFRIRAKADQIQAHIAFLRLETVTNFTPQGKKQDDYPLALEDQNVWIIGFAGKTAGGRFAIPAMGNNPASELHMHYIRTDKEEAGHIEDLVINGIWQLCLPLRK</sequence>